<dbReference type="EMBL" id="JAVBIB010000009">
    <property type="protein sequence ID" value="MDV2419452.1"/>
    <property type="molecule type" value="Genomic_DNA"/>
</dbReference>
<dbReference type="CDD" id="cd03814">
    <property type="entry name" value="GT4-like"/>
    <property type="match status" value="1"/>
</dbReference>
<protein>
    <submittedName>
        <fullName evidence="5">Glycosyltransferase family 1 protein</fullName>
        <ecNumber evidence="5">2.4.-.-</ecNumber>
    </submittedName>
</protein>
<dbReference type="PANTHER" id="PTHR45947">
    <property type="entry name" value="SULFOQUINOVOSYL TRANSFERASE SQD2"/>
    <property type="match status" value="1"/>
</dbReference>
<evidence type="ECO:0000256" key="2">
    <source>
        <dbReference type="ARBA" id="ARBA00022679"/>
    </source>
</evidence>
<evidence type="ECO:0000259" key="3">
    <source>
        <dbReference type="Pfam" id="PF00534"/>
    </source>
</evidence>
<dbReference type="Proteomes" id="UP001185706">
    <property type="component" value="Unassembled WGS sequence"/>
</dbReference>
<dbReference type="RefSeq" id="WP_296181210.1">
    <property type="nucleotide sequence ID" value="NZ_CP073090.1"/>
</dbReference>
<dbReference type="GO" id="GO:1903509">
    <property type="term" value="P:liposaccharide metabolic process"/>
    <property type="evidence" value="ECO:0007669"/>
    <property type="project" value="UniProtKB-ARBA"/>
</dbReference>
<dbReference type="EC" id="2.4.-.-" evidence="5"/>
<dbReference type="InterPro" id="IPR028098">
    <property type="entry name" value="Glyco_trans_4-like_N"/>
</dbReference>
<dbReference type="InterPro" id="IPR001296">
    <property type="entry name" value="Glyco_trans_1"/>
</dbReference>
<organism evidence="5 6">
    <name type="scientific">Corynebacterium tuberculostearicum</name>
    <dbReference type="NCBI Taxonomy" id="38304"/>
    <lineage>
        <taxon>Bacteria</taxon>
        <taxon>Bacillati</taxon>
        <taxon>Actinomycetota</taxon>
        <taxon>Actinomycetes</taxon>
        <taxon>Mycobacteriales</taxon>
        <taxon>Corynebacteriaceae</taxon>
        <taxon>Corynebacterium</taxon>
    </lineage>
</organism>
<accession>A0AAE4SYX4</accession>
<dbReference type="Pfam" id="PF00534">
    <property type="entry name" value="Glycos_transf_1"/>
    <property type="match status" value="1"/>
</dbReference>
<proteinExistence type="predicted"/>
<feature type="domain" description="Glycosyl transferase family 1" evidence="3">
    <location>
        <begin position="198"/>
        <end position="351"/>
    </location>
</feature>
<comment type="caution">
    <text evidence="5">The sequence shown here is derived from an EMBL/GenBank/DDBJ whole genome shotgun (WGS) entry which is preliminary data.</text>
</comment>
<evidence type="ECO:0000313" key="5">
    <source>
        <dbReference type="EMBL" id="MDV2419452.1"/>
    </source>
</evidence>
<feature type="domain" description="Glycosyltransferase subfamily 4-like N-terminal" evidence="4">
    <location>
        <begin position="14"/>
        <end position="176"/>
    </location>
</feature>
<sequence>MRIAIVTEVFLPKIDGVVTRLTNTLDQLAKLGHEVRIFATGTPPETYAGFSVTRIPSHALWVYPEVQFGLPTFRFFRAIRDFDPDVIHAVNPIWTAALGVFAAERDAVPLVASFHTNVPEYTEALGIGWLRPVAQKAITFLHNRAAINLCTSGPMVDKARDMGIHTVRLWPKAVDTRAYRPDNYDAQMRFRLTGGHPEAPLITYIGRISQEKDLARLNEVMHQVRTRMPAARLALVGAGPALEDLRAQFDSATTVFTGYLSGAELQAAFAVGDVFAFPSATETLGLVALESFASGVPVVGTNAGGIPFVIEHEKTGLLVDEGATNEHWARALCSLLENPQARQRMRRAAREEAERYSWQESTKALVAAYEYACRHPYHHEQP</sequence>
<name>A0AAE4SYX4_9CORY</name>
<dbReference type="Gene3D" id="3.40.50.2000">
    <property type="entry name" value="Glycogen Phosphorylase B"/>
    <property type="match status" value="2"/>
</dbReference>
<evidence type="ECO:0000313" key="6">
    <source>
        <dbReference type="Proteomes" id="UP001185706"/>
    </source>
</evidence>
<evidence type="ECO:0000256" key="1">
    <source>
        <dbReference type="ARBA" id="ARBA00022676"/>
    </source>
</evidence>
<dbReference type="GO" id="GO:1901137">
    <property type="term" value="P:carbohydrate derivative biosynthetic process"/>
    <property type="evidence" value="ECO:0007669"/>
    <property type="project" value="UniProtKB-ARBA"/>
</dbReference>
<dbReference type="InterPro" id="IPR050194">
    <property type="entry name" value="Glycosyltransferase_grp1"/>
</dbReference>
<dbReference type="GO" id="GO:0016757">
    <property type="term" value="F:glycosyltransferase activity"/>
    <property type="evidence" value="ECO:0007669"/>
    <property type="project" value="UniProtKB-KW"/>
</dbReference>
<dbReference type="PANTHER" id="PTHR45947:SF3">
    <property type="entry name" value="SULFOQUINOVOSYL TRANSFERASE SQD2"/>
    <property type="match status" value="1"/>
</dbReference>
<dbReference type="SUPFAM" id="SSF53756">
    <property type="entry name" value="UDP-Glycosyltransferase/glycogen phosphorylase"/>
    <property type="match status" value="1"/>
</dbReference>
<evidence type="ECO:0000259" key="4">
    <source>
        <dbReference type="Pfam" id="PF13439"/>
    </source>
</evidence>
<reference evidence="5" key="1">
    <citation type="submission" date="2023-08" db="EMBL/GenBank/DDBJ databases">
        <title>Genomic characterization of the C. tuberculostearicum species complex, a ubiquitous member of the human skin microbiome.</title>
        <authorList>
            <person name="Ahmed N."/>
            <person name="Deming C."/>
            <person name="Conlan S."/>
            <person name="Segre J."/>
        </authorList>
    </citation>
    <scope>NUCLEOTIDE SEQUENCE</scope>
    <source>
        <strain evidence="5">CTNIH22</strain>
    </source>
</reference>
<keyword evidence="1 5" id="KW-0328">Glycosyltransferase</keyword>
<gene>
    <name evidence="5" type="ORF">RAE03_06620</name>
</gene>
<dbReference type="AlphaFoldDB" id="A0AAE4SYX4"/>
<keyword evidence="2 5" id="KW-0808">Transferase</keyword>
<dbReference type="Pfam" id="PF13439">
    <property type="entry name" value="Glyco_transf_4"/>
    <property type="match status" value="1"/>
</dbReference>